<organism evidence="1 2">
    <name type="scientific">Lynx pardinus</name>
    <name type="common">Iberian lynx</name>
    <name type="synonym">Felis pardina</name>
    <dbReference type="NCBI Taxonomy" id="191816"/>
    <lineage>
        <taxon>Eukaryota</taxon>
        <taxon>Metazoa</taxon>
        <taxon>Chordata</taxon>
        <taxon>Craniata</taxon>
        <taxon>Vertebrata</taxon>
        <taxon>Euteleostomi</taxon>
        <taxon>Mammalia</taxon>
        <taxon>Eutheria</taxon>
        <taxon>Laurasiatheria</taxon>
        <taxon>Carnivora</taxon>
        <taxon>Feliformia</taxon>
        <taxon>Felidae</taxon>
        <taxon>Felinae</taxon>
        <taxon>Lynx</taxon>
    </lineage>
</organism>
<sequence>MSQLPEDNSDVGIKREGLAEAAPCLDADFVSCCECNMFDSIPAEEISPTMGARLYRSISRPLQNKTL</sequence>
<dbReference type="Proteomes" id="UP000386466">
    <property type="component" value="Unassembled WGS sequence"/>
</dbReference>
<evidence type="ECO:0000313" key="2">
    <source>
        <dbReference type="Proteomes" id="UP000386466"/>
    </source>
</evidence>
<name>A0A485NV07_LYNPA</name>
<accession>A0A485NV07</accession>
<protein>
    <submittedName>
        <fullName evidence="1">Uncharacterized protein</fullName>
    </submittedName>
</protein>
<dbReference type="AlphaFoldDB" id="A0A485NV07"/>
<gene>
    <name evidence="1" type="ORF">LYPA_23C007791</name>
</gene>
<keyword evidence="2" id="KW-1185">Reference proteome</keyword>
<proteinExistence type="predicted"/>
<dbReference type="EMBL" id="CAAGRJ010022045">
    <property type="protein sequence ID" value="VFV35993.1"/>
    <property type="molecule type" value="Genomic_DNA"/>
</dbReference>
<reference evidence="1 2" key="1">
    <citation type="submission" date="2019-01" db="EMBL/GenBank/DDBJ databases">
        <authorList>
            <person name="Alioto T."/>
            <person name="Alioto T."/>
        </authorList>
    </citation>
    <scope>NUCLEOTIDE SEQUENCE [LARGE SCALE GENOMIC DNA]</scope>
</reference>
<evidence type="ECO:0000313" key="1">
    <source>
        <dbReference type="EMBL" id="VFV35993.1"/>
    </source>
</evidence>